<dbReference type="EMBL" id="CMVM020000073">
    <property type="status" value="NOT_ANNOTATED_CDS"/>
    <property type="molecule type" value="Genomic_DNA"/>
</dbReference>
<keyword evidence="1" id="KW-0732">Signal</keyword>
<dbReference type="STRING" id="6282.A0A2K6VT83"/>
<feature type="domain" description="Domain of unknown function DB" evidence="2">
    <location>
        <begin position="112"/>
        <end position="217"/>
    </location>
</feature>
<evidence type="ECO:0000259" key="2">
    <source>
        <dbReference type="Pfam" id="PF01682"/>
    </source>
</evidence>
<dbReference type="Pfam" id="PF01682">
    <property type="entry name" value="DB"/>
    <property type="match status" value="1"/>
</dbReference>
<dbReference type="PANTHER" id="PTHR21679">
    <property type="entry name" value="DOMAIN OF UNKNOWN FUNCTION DB DOMAIN-CONTAINING PROTEIN-RELATED"/>
    <property type="match status" value="1"/>
</dbReference>
<sequence>MIMLWQFILASLFIQQSIAQQLKQCPHIPISGCCSLRWTSDCVPKHCFKYILAQCPERKTLMFKRNVKETNYKKRSPNSAFHGHPLPLCGTVELGYKPCTSRAVADKLFQSCCKIYVPKECRSMCVYETDQNATRKLLISNFREKKCGLKYLSSILYCASQNRDNRKCCIHLDLNDPQLQVGSRCLRMCDPTGTAIEQITMEDATCMYNWNVIMYCHHSGIREM</sequence>
<organism evidence="3 4">
    <name type="scientific">Onchocerca volvulus</name>
    <dbReference type="NCBI Taxonomy" id="6282"/>
    <lineage>
        <taxon>Eukaryota</taxon>
        <taxon>Metazoa</taxon>
        <taxon>Ecdysozoa</taxon>
        <taxon>Nematoda</taxon>
        <taxon>Chromadorea</taxon>
        <taxon>Rhabditida</taxon>
        <taxon>Spirurina</taxon>
        <taxon>Spiruromorpha</taxon>
        <taxon>Filarioidea</taxon>
        <taxon>Onchocercidae</taxon>
        <taxon>Onchocerca</taxon>
    </lineage>
</organism>
<dbReference type="Proteomes" id="UP000024404">
    <property type="component" value="Unassembled WGS sequence"/>
</dbReference>
<feature type="signal peptide" evidence="1">
    <location>
        <begin position="1"/>
        <end position="19"/>
    </location>
</feature>
<dbReference type="InterPro" id="IPR002602">
    <property type="entry name" value="DB"/>
</dbReference>
<reference evidence="3" key="2">
    <citation type="submission" date="2018-02" db="UniProtKB">
        <authorList>
            <consortium name="EnsemblMetazoa"/>
        </authorList>
    </citation>
    <scope>IDENTIFICATION</scope>
</reference>
<name>A0A2K6VT83_ONCVO</name>
<dbReference type="PANTHER" id="PTHR21679:SF1">
    <property type="entry name" value="DOMAIN OF UNKNOWN FUNCTION DB DOMAIN-CONTAINING PROTEIN"/>
    <property type="match status" value="1"/>
</dbReference>
<proteinExistence type="predicted"/>
<keyword evidence="4" id="KW-1185">Reference proteome</keyword>
<reference evidence="4" key="1">
    <citation type="submission" date="2013-10" db="EMBL/GenBank/DDBJ databases">
        <title>Genome sequencing of Onchocerca volvulus.</title>
        <authorList>
            <person name="Cotton J."/>
            <person name="Tsai J."/>
            <person name="Stanley E."/>
            <person name="Tracey A."/>
            <person name="Holroyd N."/>
            <person name="Lustigman S."/>
            <person name="Berriman M."/>
        </authorList>
    </citation>
    <scope>NUCLEOTIDE SEQUENCE</scope>
</reference>
<evidence type="ECO:0000313" key="3">
    <source>
        <dbReference type="EnsemblMetazoa" id="OVOC2294.1"/>
    </source>
</evidence>
<evidence type="ECO:0000313" key="4">
    <source>
        <dbReference type="Proteomes" id="UP000024404"/>
    </source>
</evidence>
<protein>
    <submittedName>
        <fullName evidence="3">DB domain-containing protein</fullName>
    </submittedName>
</protein>
<accession>A0A2K6VT83</accession>
<dbReference type="AlphaFoldDB" id="A0A2K6VT83"/>
<dbReference type="OMA" id="IMYCHHS"/>
<evidence type="ECO:0000256" key="1">
    <source>
        <dbReference type="SAM" id="SignalP"/>
    </source>
</evidence>
<dbReference type="EnsemblMetazoa" id="OVOC2294.1">
    <property type="protein sequence ID" value="OVOC2294.1"/>
    <property type="gene ID" value="WBGene00239103"/>
</dbReference>
<feature type="chain" id="PRO_5014295824" evidence="1">
    <location>
        <begin position="20"/>
        <end position="224"/>
    </location>
</feature>